<dbReference type="InterPro" id="IPR050490">
    <property type="entry name" value="Bact_solute-bd_prot1"/>
</dbReference>
<dbReference type="EMBL" id="JAFMNU010000015">
    <property type="protein sequence ID" value="MBO0624018.1"/>
    <property type="molecule type" value="Genomic_DNA"/>
</dbReference>
<keyword evidence="5" id="KW-1185">Reference proteome</keyword>
<feature type="chain" id="PRO_5045835251" evidence="3">
    <location>
        <begin position="37"/>
        <end position="454"/>
    </location>
</feature>
<evidence type="ECO:0000256" key="2">
    <source>
        <dbReference type="ARBA" id="ARBA00022448"/>
    </source>
</evidence>
<evidence type="ECO:0000256" key="3">
    <source>
        <dbReference type="SAM" id="SignalP"/>
    </source>
</evidence>
<accession>A0ABS3IUG6</accession>
<dbReference type="PANTHER" id="PTHR43649:SF29">
    <property type="entry name" value="OSMOPROTECTIVE COMPOUNDS-BINDING PROTEIN GGTB"/>
    <property type="match status" value="1"/>
</dbReference>
<sequence>MISQNSLFKKGKIALIGALACSMLLLGSGCSNPTAAKGSDSDNEGDWPAASTKLDGTKLVLWVSPNSKTTFDKVVKNFEAKTGAQVKISVIADVYKNNAQTKIATGDVPDIGVWQPTASMLAGLVSQNKIQKLDSAPFVKNYKKGFANAAGVYKKSRYSVLFTAPSVLGVYYNKEVFKAAGVDKLPKNWDELIDTAEKIKQNPPAGVESPFYDMGGAQWGTQWAVQVQLAEAAKKGLWNRINTRKEKFTDTNVRSAIEEYRDMIEKRKLFNADIGSATDVMEEQALLNGKTGMIFGNLSLFLGVAAMAGNSKQVLDQKIGFFPISKKGTIATVVPEETNGLVAFKTGDAKREAASRQFLAYLMGDGYSDFINSQNTTSILSTVKTPGSVPQALIDANDSISNSVGSMQSLALANPDLYINLANMVNGTMSAQQVAQTTQDQFDEVAKAQGVSGF</sequence>
<dbReference type="PANTHER" id="PTHR43649">
    <property type="entry name" value="ARABINOSE-BINDING PROTEIN-RELATED"/>
    <property type="match status" value="1"/>
</dbReference>
<name>A0ABS3IUG6_9BIFI</name>
<evidence type="ECO:0000256" key="1">
    <source>
        <dbReference type="ARBA" id="ARBA00008520"/>
    </source>
</evidence>
<protein>
    <submittedName>
        <fullName evidence="4">Extracellular solute-binding protein</fullName>
    </submittedName>
</protein>
<evidence type="ECO:0000313" key="5">
    <source>
        <dbReference type="Proteomes" id="UP000664299"/>
    </source>
</evidence>
<comment type="similarity">
    <text evidence="1">Belongs to the bacterial solute-binding protein 1 family.</text>
</comment>
<evidence type="ECO:0000313" key="4">
    <source>
        <dbReference type="EMBL" id="MBO0624018.1"/>
    </source>
</evidence>
<proteinExistence type="inferred from homology"/>
<gene>
    <name evidence="4" type="ORF">J1F30_06535</name>
</gene>
<reference evidence="4" key="1">
    <citation type="submission" date="2021-03" db="EMBL/GenBank/DDBJ databases">
        <title>Genome sequence of Bifidobacterium asteroides strain wkB204 isolated from a honey bee gut.</title>
        <authorList>
            <person name="Motta E.V.S."/>
            <person name="Kwong W.K."/>
            <person name="Moran N.A."/>
        </authorList>
    </citation>
    <scope>NUCLEOTIDE SEQUENCE</scope>
    <source>
        <strain evidence="4">WkB204</strain>
    </source>
</reference>
<comment type="caution">
    <text evidence="4">The sequence shown here is derived from an EMBL/GenBank/DDBJ whole genome shotgun (WGS) entry which is preliminary data.</text>
</comment>
<organism evidence="4 5">
    <name type="scientific">Bifidobacterium asteroides</name>
    <dbReference type="NCBI Taxonomy" id="1684"/>
    <lineage>
        <taxon>Bacteria</taxon>
        <taxon>Bacillati</taxon>
        <taxon>Actinomycetota</taxon>
        <taxon>Actinomycetes</taxon>
        <taxon>Bifidobacteriales</taxon>
        <taxon>Bifidobacteriaceae</taxon>
        <taxon>Bifidobacterium</taxon>
    </lineage>
</organism>
<keyword evidence="3" id="KW-0732">Signal</keyword>
<dbReference type="Pfam" id="PF01547">
    <property type="entry name" value="SBP_bac_1"/>
    <property type="match status" value="1"/>
</dbReference>
<dbReference type="SUPFAM" id="SSF53850">
    <property type="entry name" value="Periplasmic binding protein-like II"/>
    <property type="match status" value="1"/>
</dbReference>
<dbReference type="InterPro" id="IPR006059">
    <property type="entry name" value="SBP"/>
</dbReference>
<dbReference type="Proteomes" id="UP000664299">
    <property type="component" value="Unassembled WGS sequence"/>
</dbReference>
<keyword evidence="2" id="KW-0813">Transport</keyword>
<dbReference type="Gene3D" id="3.40.190.10">
    <property type="entry name" value="Periplasmic binding protein-like II"/>
    <property type="match status" value="2"/>
</dbReference>
<feature type="signal peptide" evidence="3">
    <location>
        <begin position="1"/>
        <end position="36"/>
    </location>
</feature>